<gene>
    <name evidence="10" type="ORF">OLC1_LOCUS11413</name>
</gene>
<sequence length="555" mass="63328">MAAQVYDAAELISGDGTFNDDIEQDLNLASENDRIGAVSVIGLQSSGKSTLLNRCFFANFQEMNARQGRHQTTRGVWVAKCSLPGGDQKILVIDTEGTDGLERENEGNGAFVRKTTYFALATSKVIVFNMWYNCVNLNNGGSRPLLETMFQVMARNFNPPRRVHLVIVIRDNPEESQLNTLTEQLLQYLHGIWNDIFSAQEVRTSPVLENYLNVQVVAMPHYRYESEAFDREVVSLRDLIFNLLRNDGYLPAEFIDLARRNWRDIQNDRILNTDLNRIAVHDVFCNGTKEEMLHRFGEDEVWLMIKEAVDHDLFLLTLNFGNQVNSIIQEYLSQYDEQTIHLHEQARNGRRDQLIREILKEVEPTSVCLVQKQSKAAIANFAKEIGDKLTGKIEILDPERHITEFENLLQDGRIDHATWNHPSTELEKLRKELDDFKKEADDIYDLILKKEANQVSLAKSVLIFACTIVYTVGTASFMVAYRAAAKAVGVALASGEELAMAVITFQSVTAALVSALPGGRMVVDVYEWFKIREELRESQRQNPTARKIWEEYQQR</sequence>
<keyword evidence="3" id="KW-0378">Hydrolase</keyword>
<dbReference type="Gene3D" id="3.40.50.300">
    <property type="entry name" value="P-loop containing nucleotide triphosphate hydrolases"/>
    <property type="match status" value="1"/>
</dbReference>
<dbReference type="SUPFAM" id="SSF52540">
    <property type="entry name" value="P-loop containing nucleoside triphosphate hydrolases"/>
    <property type="match status" value="1"/>
</dbReference>
<dbReference type="InterPro" id="IPR008803">
    <property type="entry name" value="RHD3/Sey1"/>
</dbReference>
<dbReference type="GO" id="GO:0003924">
    <property type="term" value="F:GTPase activity"/>
    <property type="evidence" value="ECO:0007669"/>
    <property type="project" value="TreeGrafter"/>
</dbReference>
<dbReference type="GO" id="GO:0005525">
    <property type="term" value="F:GTP binding"/>
    <property type="evidence" value="ECO:0007669"/>
    <property type="project" value="UniProtKB-KW"/>
</dbReference>
<evidence type="ECO:0000256" key="8">
    <source>
        <dbReference type="PROSITE-ProRule" id="PRU01052"/>
    </source>
</evidence>
<dbReference type="InterPro" id="IPR046758">
    <property type="entry name" value="Sey1/RHD3-like_3HB"/>
</dbReference>
<accession>A0AAV1D547</accession>
<evidence type="ECO:0000259" key="9">
    <source>
        <dbReference type="PROSITE" id="PS51715"/>
    </source>
</evidence>
<proteinExistence type="inferred from homology"/>
<dbReference type="EMBL" id="OX459121">
    <property type="protein sequence ID" value="CAI9101957.1"/>
    <property type="molecule type" value="Genomic_DNA"/>
</dbReference>
<evidence type="ECO:0000256" key="6">
    <source>
        <dbReference type="ARBA" id="ARBA00023134"/>
    </source>
</evidence>
<feature type="domain" description="GB1/RHD3-type G" evidence="9">
    <location>
        <begin position="32"/>
        <end position="253"/>
    </location>
</feature>
<keyword evidence="1" id="KW-0812">Transmembrane</keyword>
<evidence type="ECO:0000256" key="7">
    <source>
        <dbReference type="ARBA" id="ARBA00023136"/>
    </source>
</evidence>
<evidence type="ECO:0000256" key="3">
    <source>
        <dbReference type="ARBA" id="ARBA00022801"/>
    </source>
</evidence>
<dbReference type="InterPro" id="IPR027417">
    <property type="entry name" value="P-loop_NTPase"/>
</dbReference>
<comment type="similarity">
    <text evidence="8">Belongs to the TRAFAC class dynamin-like GTPase superfamily. GB1/RHD3 GTPase family.</text>
</comment>
<keyword evidence="2" id="KW-0547">Nucleotide-binding</keyword>
<keyword evidence="4" id="KW-0256">Endoplasmic reticulum</keyword>
<dbReference type="Proteomes" id="UP001161247">
    <property type="component" value="Chromosome 4"/>
</dbReference>
<evidence type="ECO:0000256" key="4">
    <source>
        <dbReference type="ARBA" id="ARBA00022824"/>
    </source>
</evidence>
<evidence type="ECO:0000256" key="2">
    <source>
        <dbReference type="ARBA" id="ARBA00022741"/>
    </source>
</evidence>
<dbReference type="InterPro" id="IPR030386">
    <property type="entry name" value="G_GB1_RHD3_dom"/>
</dbReference>
<organism evidence="10 11">
    <name type="scientific">Oldenlandia corymbosa var. corymbosa</name>
    <dbReference type="NCBI Taxonomy" id="529605"/>
    <lineage>
        <taxon>Eukaryota</taxon>
        <taxon>Viridiplantae</taxon>
        <taxon>Streptophyta</taxon>
        <taxon>Embryophyta</taxon>
        <taxon>Tracheophyta</taxon>
        <taxon>Spermatophyta</taxon>
        <taxon>Magnoliopsida</taxon>
        <taxon>eudicotyledons</taxon>
        <taxon>Gunneridae</taxon>
        <taxon>Pentapetalae</taxon>
        <taxon>asterids</taxon>
        <taxon>lamiids</taxon>
        <taxon>Gentianales</taxon>
        <taxon>Rubiaceae</taxon>
        <taxon>Rubioideae</taxon>
        <taxon>Spermacoceae</taxon>
        <taxon>Hedyotis-Oldenlandia complex</taxon>
        <taxon>Oldenlandia</taxon>
    </lineage>
</organism>
<protein>
    <submittedName>
        <fullName evidence="10">OLC1v1000131C1</fullName>
    </submittedName>
</protein>
<name>A0AAV1D547_OLDCO</name>
<keyword evidence="6" id="KW-0342">GTP-binding</keyword>
<evidence type="ECO:0000256" key="1">
    <source>
        <dbReference type="ARBA" id="ARBA00022692"/>
    </source>
</evidence>
<dbReference type="AlphaFoldDB" id="A0AAV1D547"/>
<dbReference type="PROSITE" id="PS51715">
    <property type="entry name" value="G_GB1_RHD3"/>
    <property type="match status" value="1"/>
</dbReference>
<dbReference type="PANTHER" id="PTHR45923">
    <property type="entry name" value="PROTEIN SEY1"/>
    <property type="match status" value="1"/>
</dbReference>
<keyword evidence="7" id="KW-0472">Membrane</keyword>
<dbReference type="PANTHER" id="PTHR45923:SF2">
    <property type="entry name" value="PROTEIN SEY1"/>
    <property type="match status" value="1"/>
</dbReference>
<evidence type="ECO:0000256" key="5">
    <source>
        <dbReference type="ARBA" id="ARBA00022989"/>
    </source>
</evidence>
<keyword evidence="11" id="KW-1185">Reference proteome</keyword>
<evidence type="ECO:0000313" key="11">
    <source>
        <dbReference type="Proteomes" id="UP001161247"/>
    </source>
</evidence>
<evidence type="ECO:0000313" key="10">
    <source>
        <dbReference type="EMBL" id="CAI9101957.1"/>
    </source>
</evidence>
<dbReference type="GO" id="GO:0016320">
    <property type="term" value="P:endoplasmic reticulum membrane fusion"/>
    <property type="evidence" value="ECO:0007669"/>
    <property type="project" value="TreeGrafter"/>
</dbReference>
<reference evidence="10" key="1">
    <citation type="submission" date="2023-03" db="EMBL/GenBank/DDBJ databases">
        <authorList>
            <person name="Julca I."/>
        </authorList>
    </citation>
    <scope>NUCLEOTIDE SEQUENCE</scope>
</reference>
<dbReference type="Pfam" id="PF05879">
    <property type="entry name" value="RHD3_GTPase"/>
    <property type="match status" value="1"/>
</dbReference>
<dbReference type="GO" id="GO:0005783">
    <property type="term" value="C:endoplasmic reticulum"/>
    <property type="evidence" value="ECO:0007669"/>
    <property type="project" value="TreeGrafter"/>
</dbReference>
<dbReference type="Pfam" id="PF20428">
    <property type="entry name" value="Sey1_3HB"/>
    <property type="match status" value="1"/>
</dbReference>
<keyword evidence="5" id="KW-1133">Transmembrane helix</keyword>